<organism evidence="2">
    <name type="scientific">Anguilla anguilla</name>
    <name type="common">European freshwater eel</name>
    <name type="synonym">Muraena anguilla</name>
    <dbReference type="NCBI Taxonomy" id="7936"/>
    <lineage>
        <taxon>Eukaryota</taxon>
        <taxon>Metazoa</taxon>
        <taxon>Chordata</taxon>
        <taxon>Craniata</taxon>
        <taxon>Vertebrata</taxon>
        <taxon>Euteleostomi</taxon>
        <taxon>Actinopterygii</taxon>
        <taxon>Neopterygii</taxon>
        <taxon>Teleostei</taxon>
        <taxon>Anguilliformes</taxon>
        <taxon>Anguillidae</taxon>
        <taxon>Anguilla</taxon>
    </lineage>
</organism>
<feature type="transmembrane region" description="Helical" evidence="1">
    <location>
        <begin position="31"/>
        <end position="53"/>
    </location>
</feature>
<proteinExistence type="predicted"/>
<keyword evidence="1" id="KW-0472">Membrane</keyword>
<accession>A0A0E9WRI4</accession>
<dbReference type="AlphaFoldDB" id="A0A0E9WRI4"/>
<evidence type="ECO:0000256" key="1">
    <source>
        <dbReference type="SAM" id="Phobius"/>
    </source>
</evidence>
<evidence type="ECO:0000313" key="2">
    <source>
        <dbReference type="EMBL" id="JAH93034.1"/>
    </source>
</evidence>
<protein>
    <submittedName>
        <fullName evidence="2">Uncharacterized protein</fullName>
    </submittedName>
</protein>
<sequence length="71" mass="8011">MWTVSYILGECSSISLGYETWWILNKTQGKVQGICVHILAFAGLTTSCILLFFSLSSLSLMMRLVIPYFAR</sequence>
<reference evidence="2" key="2">
    <citation type="journal article" date="2015" name="Fish Shellfish Immunol.">
        <title>Early steps in the European eel (Anguilla anguilla)-Vibrio vulnificus interaction in the gills: Role of the RtxA13 toxin.</title>
        <authorList>
            <person name="Callol A."/>
            <person name="Pajuelo D."/>
            <person name="Ebbesson L."/>
            <person name="Teles M."/>
            <person name="MacKenzie S."/>
            <person name="Amaro C."/>
        </authorList>
    </citation>
    <scope>NUCLEOTIDE SEQUENCE</scope>
</reference>
<keyword evidence="1" id="KW-1133">Transmembrane helix</keyword>
<reference evidence="2" key="1">
    <citation type="submission" date="2014-11" db="EMBL/GenBank/DDBJ databases">
        <authorList>
            <person name="Amaro Gonzalez C."/>
        </authorList>
    </citation>
    <scope>NUCLEOTIDE SEQUENCE</scope>
</reference>
<dbReference type="EMBL" id="GBXM01015543">
    <property type="protein sequence ID" value="JAH93034.1"/>
    <property type="molecule type" value="Transcribed_RNA"/>
</dbReference>
<keyword evidence="1" id="KW-0812">Transmembrane</keyword>
<name>A0A0E9WRI4_ANGAN</name>